<sequence>MPTLLRASPTHRPVFFHCSDERDDMDGVGSFERPSKTLYVQLGGATCADASKNLHALVSSEFGEWGALENVNIIHAKGLAFVRYAYRAAAEFAKEAMAGQTLRGGTEQVEPLTVKWAFDDPNPAAIRRMKREREEQFSEAVRQHQHTLPPAAHLAQAHMQELTSAAGMKSNKYPNTDAQYPNTRRAVPGHRRTVPNTDAQYPNTDAQYRTPALVPNTGAQYPNTDAQYPNVEAHSSQGCYPSQVPSFKVAGGPGIQREDFMQARASMQSTNQSAQSQMPDGAADTHEYDADDPYYSIADPDDTPEQPSSPSAGGNALNLLSGYGDSDDTSDDENAA</sequence>
<feature type="compositionally biased region" description="Acidic residues" evidence="5">
    <location>
        <begin position="325"/>
        <end position="336"/>
    </location>
</feature>
<dbReference type="InterPro" id="IPR012677">
    <property type="entry name" value="Nucleotide-bd_a/b_plait_sf"/>
</dbReference>
<evidence type="ECO:0000259" key="6">
    <source>
        <dbReference type="PROSITE" id="PS50102"/>
    </source>
</evidence>
<feature type="region of interest" description="Disordered" evidence="5">
    <location>
        <begin position="264"/>
        <end position="336"/>
    </location>
</feature>
<evidence type="ECO:0000256" key="3">
    <source>
        <dbReference type="ARBA" id="ARBA00023187"/>
    </source>
</evidence>
<reference evidence="7 8" key="1">
    <citation type="journal article" date="2015" name="Genome Biol. Evol.">
        <title>Comparative Genomics of a Bacterivorous Green Alga Reveals Evolutionary Causalities and Consequences of Phago-Mixotrophic Mode of Nutrition.</title>
        <authorList>
            <person name="Burns J.A."/>
            <person name="Paasch A."/>
            <person name="Narechania A."/>
            <person name="Kim E."/>
        </authorList>
    </citation>
    <scope>NUCLEOTIDE SEQUENCE [LARGE SCALE GENOMIC DNA]</scope>
    <source>
        <strain evidence="7 8">PLY_AMNH</strain>
    </source>
</reference>
<feature type="compositionally biased region" description="Polar residues" evidence="5">
    <location>
        <begin position="265"/>
        <end position="278"/>
    </location>
</feature>
<organism evidence="7 8">
    <name type="scientific">Cymbomonas tetramitiformis</name>
    <dbReference type="NCBI Taxonomy" id="36881"/>
    <lineage>
        <taxon>Eukaryota</taxon>
        <taxon>Viridiplantae</taxon>
        <taxon>Chlorophyta</taxon>
        <taxon>Pyramimonadophyceae</taxon>
        <taxon>Pyramimonadales</taxon>
        <taxon>Pyramimonadaceae</taxon>
        <taxon>Cymbomonas</taxon>
    </lineage>
</organism>
<dbReference type="PROSITE" id="PS50102">
    <property type="entry name" value="RRM"/>
    <property type="match status" value="1"/>
</dbReference>
<dbReference type="GO" id="GO:0017070">
    <property type="term" value="F:U6 snRNA binding"/>
    <property type="evidence" value="ECO:0007669"/>
    <property type="project" value="TreeGrafter"/>
</dbReference>
<keyword evidence="1" id="KW-0507">mRNA processing</keyword>
<dbReference type="EMBL" id="LGRX02003116">
    <property type="protein sequence ID" value="KAK3282882.1"/>
    <property type="molecule type" value="Genomic_DNA"/>
</dbReference>
<evidence type="ECO:0000256" key="5">
    <source>
        <dbReference type="SAM" id="MobiDB-lite"/>
    </source>
</evidence>
<keyword evidence="2 4" id="KW-0694">RNA-binding</keyword>
<accession>A0AAE0GRI8</accession>
<evidence type="ECO:0000256" key="1">
    <source>
        <dbReference type="ARBA" id="ARBA00022728"/>
    </source>
</evidence>
<dbReference type="InterPro" id="IPR039171">
    <property type="entry name" value="Cwc2/Slt11"/>
</dbReference>
<dbReference type="Gene3D" id="3.30.70.330">
    <property type="match status" value="1"/>
</dbReference>
<comment type="caution">
    <text evidence="7">The sequence shown here is derived from an EMBL/GenBank/DDBJ whole genome shotgun (WGS) entry which is preliminary data.</text>
</comment>
<keyword evidence="3" id="KW-0508">mRNA splicing</keyword>
<feature type="region of interest" description="Disordered" evidence="5">
    <location>
        <begin position="168"/>
        <end position="203"/>
    </location>
</feature>
<evidence type="ECO:0000313" key="7">
    <source>
        <dbReference type="EMBL" id="KAK3282882.1"/>
    </source>
</evidence>
<dbReference type="GO" id="GO:0008380">
    <property type="term" value="P:RNA splicing"/>
    <property type="evidence" value="ECO:0007669"/>
    <property type="project" value="UniProtKB-KW"/>
</dbReference>
<dbReference type="GO" id="GO:0071006">
    <property type="term" value="C:U2-type catalytic step 1 spliceosome"/>
    <property type="evidence" value="ECO:0007669"/>
    <property type="project" value="TreeGrafter"/>
</dbReference>
<feature type="compositionally biased region" description="Polar residues" evidence="5">
    <location>
        <begin position="194"/>
        <end position="203"/>
    </location>
</feature>
<dbReference type="Pfam" id="PF00076">
    <property type="entry name" value="RRM_1"/>
    <property type="match status" value="1"/>
</dbReference>
<evidence type="ECO:0000256" key="2">
    <source>
        <dbReference type="ARBA" id="ARBA00022884"/>
    </source>
</evidence>
<evidence type="ECO:0000256" key="4">
    <source>
        <dbReference type="PROSITE-ProRule" id="PRU00176"/>
    </source>
</evidence>
<dbReference type="PANTHER" id="PTHR14089:SF2">
    <property type="entry name" value="PRE-MRNA-SPLICING FACTOR CWC2"/>
    <property type="match status" value="1"/>
</dbReference>
<evidence type="ECO:0000313" key="8">
    <source>
        <dbReference type="Proteomes" id="UP001190700"/>
    </source>
</evidence>
<gene>
    <name evidence="7" type="ORF">CYMTET_9404</name>
</gene>
<proteinExistence type="predicted"/>
<dbReference type="PANTHER" id="PTHR14089">
    <property type="entry name" value="PRE-MRNA-SPLICING FACTOR RBM22"/>
    <property type="match status" value="1"/>
</dbReference>
<dbReference type="GO" id="GO:0036002">
    <property type="term" value="F:pre-mRNA binding"/>
    <property type="evidence" value="ECO:0007669"/>
    <property type="project" value="TreeGrafter"/>
</dbReference>
<dbReference type="AlphaFoldDB" id="A0AAE0GRI8"/>
<feature type="compositionally biased region" description="Polar residues" evidence="5">
    <location>
        <begin position="172"/>
        <end position="182"/>
    </location>
</feature>
<keyword evidence="8" id="KW-1185">Reference proteome</keyword>
<protein>
    <recommendedName>
        <fullName evidence="6">RRM domain-containing protein</fullName>
    </recommendedName>
</protein>
<dbReference type="SUPFAM" id="SSF54928">
    <property type="entry name" value="RNA-binding domain, RBD"/>
    <property type="match status" value="1"/>
</dbReference>
<dbReference type="GO" id="GO:0071007">
    <property type="term" value="C:U2-type catalytic step 2 spliceosome"/>
    <property type="evidence" value="ECO:0007669"/>
    <property type="project" value="TreeGrafter"/>
</dbReference>
<feature type="domain" description="RRM" evidence="6">
    <location>
        <begin position="36"/>
        <end position="119"/>
    </location>
</feature>
<dbReference type="GO" id="GO:0000974">
    <property type="term" value="C:Prp19 complex"/>
    <property type="evidence" value="ECO:0007669"/>
    <property type="project" value="TreeGrafter"/>
</dbReference>
<dbReference type="InterPro" id="IPR000504">
    <property type="entry name" value="RRM_dom"/>
</dbReference>
<dbReference type="InterPro" id="IPR035979">
    <property type="entry name" value="RBD_domain_sf"/>
</dbReference>
<keyword evidence="1" id="KW-0747">Spliceosome</keyword>
<dbReference type="Proteomes" id="UP001190700">
    <property type="component" value="Unassembled WGS sequence"/>
</dbReference>
<name>A0AAE0GRI8_9CHLO</name>